<reference evidence="2" key="1">
    <citation type="journal article" date="2011" name="Environ. Microbiol.">
        <title>Genomic insights into the metabolic potential of the polycyclic aromatic hydrocarbon degrading sulfate-reducing Deltaproteobacterium N47.</title>
        <authorList>
            <person name="Bergmann F."/>
            <person name="Selesi D."/>
            <person name="Weinmaier T."/>
            <person name="Tischler P."/>
            <person name="Rattei T."/>
            <person name="Meckenstock R.U."/>
        </authorList>
    </citation>
    <scope>NUCLEOTIDE SEQUENCE</scope>
</reference>
<feature type="transmembrane region" description="Helical" evidence="1">
    <location>
        <begin position="51"/>
        <end position="69"/>
    </location>
</feature>
<accession>E1YDN4</accession>
<dbReference type="AlphaFoldDB" id="E1YDN4"/>
<gene>
    <name evidence="2" type="ORF">N47_G40020</name>
</gene>
<evidence type="ECO:0000313" key="2">
    <source>
        <dbReference type="EMBL" id="CBX28678.1"/>
    </source>
</evidence>
<keyword evidence="1" id="KW-0812">Transmembrane</keyword>
<sequence length="83" mass="9995">MRQNLYNSDDCSGIPIPKATTYLKVQVFVDHAKEMKKHTKEFKEIFWDKLLEFWGGILAVFFALLLFLLRRHLKKWFGFEDKK</sequence>
<proteinExistence type="predicted"/>
<dbReference type="EMBL" id="FR695868">
    <property type="protein sequence ID" value="CBX28678.1"/>
    <property type="molecule type" value="Genomic_DNA"/>
</dbReference>
<name>E1YDN4_9BACT</name>
<organism evidence="2">
    <name type="scientific">uncultured Desulfobacterium sp</name>
    <dbReference type="NCBI Taxonomy" id="201089"/>
    <lineage>
        <taxon>Bacteria</taxon>
        <taxon>Pseudomonadati</taxon>
        <taxon>Thermodesulfobacteriota</taxon>
        <taxon>Desulfobacteria</taxon>
        <taxon>Desulfobacterales</taxon>
        <taxon>Desulfobacteriaceae</taxon>
        <taxon>Desulfobacterium</taxon>
        <taxon>environmental samples</taxon>
    </lineage>
</organism>
<protein>
    <submittedName>
        <fullName evidence="2">Uncharacterized protein</fullName>
    </submittedName>
</protein>
<evidence type="ECO:0000256" key="1">
    <source>
        <dbReference type="SAM" id="Phobius"/>
    </source>
</evidence>
<keyword evidence="1" id="KW-0472">Membrane</keyword>
<keyword evidence="1" id="KW-1133">Transmembrane helix</keyword>